<dbReference type="InterPro" id="IPR007411">
    <property type="entry name" value="EpmC"/>
</dbReference>
<gene>
    <name evidence="1" type="ORF">GCM10009083_12740</name>
</gene>
<dbReference type="Pfam" id="PF04315">
    <property type="entry name" value="EpmC"/>
    <property type="match status" value="1"/>
</dbReference>
<sequence>MIHDCQDLIRLFDRCFAVSCNTRLVGGGSEPVYLPADEQEPVHRIIFTLDYFRSALHEVAHWCVAGEERRRQVDYGYWYAADGRSAEQQAAFERVEVKPQALEWLFCEAAGHRFRVSLDNLSGEPTDPMPFKRRVVDQVRVYLRDGIPERAGRFLDALLNHYRPGEQLDAERFSLDRLG</sequence>
<dbReference type="Proteomes" id="UP000633263">
    <property type="component" value="Unassembled WGS sequence"/>
</dbReference>
<name>A0ABQ2CSB0_9GAMM</name>
<proteinExistence type="predicted"/>
<comment type="caution">
    <text evidence="1">The sequence shown here is derived from an EMBL/GenBank/DDBJ whole genome shotgun (WGS) entry which is preliminary data.</text>
</comment>
<organism evidence="1 2">
    <name type="scientific">Halopseudomonas pertucinogena</name>
    <dbReference type="NCBI Taxonomy" id="86175"/>
    <lineage>
        <taxon>Bacteria</taxon>
        <taxon>Pseudomonadati</taxon>
        <taxon>Pseudomonadota</taxon>
        <taxon>Gammaproteobacteria</taxon>
        <taxon>Pseudomonadales</taxon>
        <taxon>Pseudomonadaceae</taxon>
        <taxon>Halopseudomonas</taxon>
    </lineage>
</organism>
<dbReference type="EMBL" id="BMNN01000002">
    <property type="protein sequence ID" value="GGI97430.1"/>
    <property type="molecule type" value="Genomic_DNA"/>
</dbReference>
<keyword evidence="2" id="KW-1185">Reference proteome</keyword>
<reference evidence="2" key="1">
    <citation type="journal article" date="2019" name="Int. J. Syst. Evol. Microbiol.">
        <title>The Global Catalogue of Microorganisms (GCM) 10K type strain sequencing project: providing services to taxonomists for standard genome sequencing and annotation.</title>
        <authorList>
            <consortium name="The Broad Institute Genomics Platform"/>
            <consortium name="The Broad Institute Genome Sequencing Center for Infectious Disease"/>
            <person name="Wu L."/>
            <person name="Ma J."/>
        </authorList>
    </citation>
    <scope>NUCLEOTIDE SEQUENCE [LARGE SCALE GENOMIC DNA]</scope>
    <source>
        <strain evidence="2">JCM 11590</strain>
    </source>
</reference>
<accession>A0ABQ2CSB0</accession>
<protein>
    <submittedName>
        <fullName evidence="1">Transporting ATPase</fullName>
    </submittedName>
</protein>
<evidence type="ECO:0000313" key="2">
    <source>
        <dbReference type="Proteomes" id="UP000633263"/>
    </source>
</evidence>
<dbReference type="RefSeq" id="WP_188635783.1">
    <property type="nucleotide sequence ID" value="NZ_BMNN01000002.1"/>
</dbReference>
<evidence type="ECO:0000313" key="1">
    <source>
        <dbReference type="EMBL" id="GGI97430.1"/>
    </source>
</evidence>